<protein>
    <submittedName>
        <fullName evidence="2">Endonuclease</fullName>
    </submittedName>
</protein>
<dbReference type="InterPro" id="IPR005135">
    <property type="entry name" value="Endo/exonuclease/phosphatase"/>
</dbReference>
<keyword evidence="2" id="KW-0540">Nuclease</keyword>
<gene>
    <name evidence="2" type="ORF">CBW24_12850</name>
</gene>
<dbReference type="InterPro" id="IPR036691">
    <property type="entry name" value="Endo/exonu/phosph_ase_sf"/>
</dbReference>
<keyword evidence="2" id="KW-0378">Hydrolase</keyword>
<dbReference type="Pfam" id="PF03372">
    <property type="entry name" value="Exo_endo_phos"/>
    <property type="match status" value="1"/>
</dbReference>
<dbReference type="GO" id="GO:0004519">
    <property type="term" value="F:endonuclease activity"/>
    <property type="evidence" value="ECO:0007669"/>
    <property type="project" value="UniProtKB-KW"/>
</dbReference>
<keyword evidence="3" id="KW-1185">Reference proteome</keyword>
<feature type="domain" description="Endonuclease/exonuclease/phosphatase" evidence="1">
    <location>
        <begin position="74"/>
        <end position="314"/>
    </location>
</feature>
<proteinExistence type="predicted"/>
<dbReference type="RefSeq" id="WP_097373822.1">
    <property type="nucleotide sequence ID" value="NZ_CP021404.1"/>
</dbReference>
<name>A0A291M1K0_9RHOB</name>
<evidence type="ECO:0000259" key="1">
    <source>
        <dbReference type="Pfam" id="PF03372"/>
    </source>
</evidence>
<keyword evidence="2" id="KW-0255">Endonuclease</keyword>
<reference evidence="2 3" key="1">
    <citation type="submission" date="2017-05" db="EMBL/GenBank/DDBJ databases">
        <title>Comparative genomic and metabolic analysis of manganese-oxidizing mechanisms in Celeribater manganoxidans DY25T: its adaption to the environment of polymetallic nodule.</title>
        <authorList>
            <person name="Wang X."/>
        </authorList>
    </citation>
    <scope>NUCLEOTIDE SEQUENCE [LARGE SCALE GENOMIC DNA]</scope>
    <source>
        <strain evidence="2 3">DY25</strain>
    </source>
</reference>
<evidence type="ECO:0000313" key="3">
    <source>
        <dbReference type="Proteomes" id="UP000219050"/>
    </source>
</evidence>
<evidence type="ECO:0000313" key="2">
    <source>
        <dbReference type="EMBL" id="ATI42802.1"/>
    </source>
</evidence>
<dbReference type="AlphaFoldDB" id="A0A291M1K0"/>
<dbReference type="Gene3D" id="3.60.10.10">
    <property type="entry name" value="Endonuclease/exonuclease/phosphatase"/>
    <property type="match status" value="1"/>
</dbReference>
<dbReference type="KEGG" id="cmag:CBW24_12850"/>
<dbReference type="Proteomes" id="UP000219050">
    <property type="component" value="Chromosome"/>
</dbReference>
<dbReference type="SUPFAM" id="SSF56219">
    <property type="entry name" value="DNase I-like"/>
    <property type="match status" value="1"/>
</dbReference>
<dbReference type="EMBL" id="CP021404">
    <property type="protein sequence ID" value="ATI42802.1"/>
    <property type="molecule type" value="Genomic_DNA"/>
</dbReference>
<sequence length="325" mass="35295">MIRATTAALPVPKDTARALGALRRDIATHDAHMARVPAMNLIEIGSTCPAAPLTLPIRVGAWNLERCLFPQASAHHMRDCDLLLLSEMDHGMARTGQRDTPREMADALGMAHAYAVEFLELGLGSPVEQSFCTEDHNARGFHGNAVMARTALERPFAQRLPGRRQWFFDAEQPRLGERIAIGAGIATQAGPLLALSTHLESACAPDHRCRQIESLLALIDAEFPGIPCVIGGDLNTGNHNGGDWRAEGLFDAARSAGFAVHGGPEDRPTTRPSLITRWPDRAMKLDWFLTRDLELGPVEIRPALDPDGQPLSDHDAIVADILSLT</sequence>
<organism evidence="2 3">
    <name type="scientific">Pacificitalea manganoxidans</name>
    <dbReference type="NCBI Taxonomy" id="1411902"/>
    <lineage>
        <taxon>Bacteria</taxon>
        <taxon>Pseudomonadati</taxon>
        <taxon>Pseudomonadota</taxon>
        <taxon>Alphaproteobacteria</taxon>
        <taxon>Rhodobacterales</taxon>
        <taxon>Paracoccaceae</taxon>
        <taxon>Pacificitalea</taxon>
    </lineage>
</organism>
<dbReference type="OrthoDB" id="8047712at2"/>
<accession>A0A291M1K0</accession>